<evidence type="ECO:0000313" key="2">
    <source>
        <dbReference type="Proteomes" id="UP001177021"/>
    </source>
</evidence>
<reference evidence="1" key="1">
    <citation type="submission" date="2023-10" db="EMBL/GenBank/DDBJ databases">
        <authorList>
            <person name="Rodriguez Cubillos JULIANA M."/>
            <person name="De Vega J."/>
        </authorList>
    </citation>
    <scope>NUCLEOTIDE SEQUENCE</scope>
</reference>
<organism evidence="1 2">
    <name type="scientific">Trifolium pratense</name>
    <name type="common">Red clover</name>
    <dbReference type="NCBI Taxonomy" id="57577"/>
    <lineage>
        <taxon>Eukaryota</taxon>
        <taxon>Viridiplantae</taxon>
        <taxon>Streptophyta</taxon>
        <taxon>Embryophyta</taxon>
        <taxon>Tracheophyta</taxon>
        <taxon>Spermatophyta</taxon>
        <taxon>Magnoliopsida</taxon>
        <taxon>eudicotyledons</taxon>
        <taxon>Gunneridae</taxon>
        <taxon>Pentapetalae</taxon>
        <taxon>rosids</taxon>
        <taxon>fabids</taxon>
        <taxon>Fabales</taxon>
        <taxon>Fabaceae</taxon>
        <taxon>Papilionoideae</taxon>
        <taxon>50 kb inversion clade</taxon>
        <taxon>NPAAA clade</taxon>
        <taxon>Hologalegina</taxon>
        <taxon>IRL clade</taxon>
        <taxon>Trifolieae</taxon>
        <taxon>Trifolium</taxon>
    </lineage>
</organism>
<evidence type="ECO:0000313" key="1">
    <source>
        <dbReference type="EMBL" id="CAJ2647119.1"/>
    </source>
</evidence>
<dbReference type="Proteomes" id="UP001177021">
    <property type="component" value="Unassembled WGS sequence"/>
</dbReference>
<keyword evidence="2" id="KW-1185">Reference proteome</keyword>
<proteinExistence type="predicted"/>
<gene>
    <name evidence="1" type="ORF">MILVUS5_LOCUS15702</name>
</gene>
<protein>
    <submittedName>
        <fullName evidence="1">Uncharacterized protein</fullName>
    </submittedName>
</protein>
<comment type="caution">
    <text evidence="1">The sequence shown here is derived from an EMBL/GenBank/DDBJ whole genome shotgun (WGS) entry which is preliminary data.</text>
</comment>
<dbReference type="EMBL" id="CASHSV030000109">
    <property type="protein sequence ID" value="CAJ2647119.1"/>
    <property type="molecule type" value="Genomic_DNA"/>
</dbReference>
<sequence>MANIAASGIVLEPLTKDNYDNWSCLVRNYLLGHGLWEVVISVAEMGVGSKEEIEKWNMKNAKALHIIQLACGSENLAHIKDLHTAKEAWNYFSASYSSELKADSDIEQGVVDDSLHHYRSLHRFIESGEWNDAKAFMNRDETAMFSTSSSGRTILHVAVIAGHGEIVKKLVKEGKDKLVKMKDKRGYTALALVAELTGNTNIAKCMVEKKGGELIGQDLLSMKNNDGEIPVLLAAAKGHKEMTSYLFARTRMEDMANNNYQNGVLLLTRCINAEIFGVALSLLQQFPHLPLAHKSKSKSDGVQPLYALARMPSMFLSGSSYGFIRRFLYKILRLPEKKVQNLYGIAVIVTNGSLHEKQIKTSFIGRIFGWIFNILKISQVQLFGRLVIHVYMSFQDLVISNLSGIREIYNKKMTHRLVLEILNCLYQRIQKFKESELREASAYDAMLQAAKHGNIEFIDAMRKANPDLLWAIDKNKRGIFSHAILNRQKVVFQLIHDETVNGRKEIVRCRVDAFGNSLLHLAGNLGPSADLHRRSGPALQMQREILWFKAVEKIVHPKCKEAKNAEDRKPREIFTESHKELVKSGEKWAKDTAGSFTLVATLITTIMFAAAFTVPGGNNQDSGIPLFLKDQTFNVFIIADAISLFTSSTSVLLFIGILTARYAEKDFLKSLPLKLLFGLIALFFSVVSMMVAFCASLAMLLKGHQGVIITAMSFASIPVIVLVPSQLRLFIEIFKSTVLSN</sequence>
<name>A0ACB0JPT3_TRIPR</name>
<accession>A0ACB0JPT3</accession>